<dbReference type="EMBL" id="LXQA011169716">
    <property type="protein sequence ID" value="MCI87578.1"/>
    <property type="molecule type" value="Genomic_DNA"/>
</dbReference>
<evidence type="ECO:0000313" key="1">
    <source>
        <dbReference type="EMBL" id="MCI87578.1"/>
    </source>
</evidence>
<proteinExistence type="predicted"/>
<accession>A0A392VGP5</accession>
<organism evidence="1 2">
    <name type="scientific">Trifolium medium</name>
    <dbReference type="NCBI Taxonomy" id="97028"/>
    <lineage>
        <taxon>Eukaryota</taxon>
        <taxon>Viridiplantae</taxon>
        <taxon>Streptophyta</taxon>
        <taxon>Embryophyta</taxon>
        <taxon>Tracheophyta</taxon>
        <taxon>Spermatophyta</taxon>
        <taxon>Magnoliopsida</taxon>
        <taxon>eudicotyledons</taxon>
        <taxon>Gunneridae</taxon>
        <taxon>Pentapetalae</taxon>
        <taxon>rosids</taxon>
        <taxon>fabids</taxon>
        <taxon>Fabales</taxon>
        <taxon>Fabaceae</taxon>
        <taxon>Papilionoideae</taxon>
        <taxon>50 kb inversion clade</taxon>
        <taxon>NPAAA clade</taxon>
        <taxon>Hologalegina</taxon>
        <taxon>IRL clade</taxon>
        <taxon>Trifolieae</taxon>
        <taxon>Trifolium</taxon>
    </lineage>
</organism>
<feature type="non-terminal residue" evidence="1">
    <location>
        <position position="71"/>
    </location>
</feature>
<protein>
    <submittedName>
        <fullName evidence="1">Uncharacterized protein</fullName>
    </submittedName>
</protein>
<name>A0A392VGP5_9FABA</name>
<reference evidence="1 2" key="1">
    <citation type="journal article" date="2018" name="Front. Plant Sci.">
        <title>Red Clover (Trifolium pratense) and Zigzag Clover (T. medium) - A Picture of Genomic Similarities and Differences.</title>
        <authorList>
            <person name="Dluhosova J."/>
            <person name="Istvanek J."/>
            <person name="Nedelnik J."/>
            <person name="Repkova J."/>
        </authorList>
    </citation>
    <scope>NUCLEOTIDE SEQUENCE [LARGE SCALE GENOMIC DNA]</scope>
    <source>
        <strain evidence="2">cv. 10/8</strain>
        <tissue evidence="1">Leaf</tissue>
    </source>
</reference>
<dbReference type="Proteomes" id="UP000265520">
    <property type="component" value="Unassembled WGS sequence"/>
</dbReference>
<keyword evidence="2" id="KW-1185">Reference proteome</keyword>
<feature type="non-terminal residue" evidence="1">
    <location>
        <position position="1"/>
    </location>
</feature>
<evidence type="ECO:0000313" key="2">
    <source>
        <dbReference type="Proteomes" id="UP000265520"/>
    </source>
</evidence>
<comment type="caution">
    <text evidence="1">The sequence shown here is derived from an EMBL/GenBank/DDBJ whole genome shotgun (WGS) entry which is preliminary data.</text>
</comment>
<dbReference type="AlphaFoldDB" id="A0A392VGP5"/>
<sequence>QKSADSFDRILEKQDSLLEPVQLSAAARPASSPYDASRPALAVPDTGDASLVVVATSEPTYYLQGPTQVLL</sequence>